<gene>
    <name evidence="3" type="ORF">I551_4186</name>
</gene>
<dbReference type="Gene3D" id="3.20.20.70">
    <property type="entry name" value="Aldolase class I"/>
    <property type="match status" value="1"/>
</dbReference>
<dbReference type="InterPro" id="IPR002932">
    <property type="entry name" value="Glu_synthdom"/>
</dbReference>
<accession>A0ABN0QXF5</accession>
<evidence type="ECO:0000313" key="3">
    <source>
        <dbReference type="EMBL" id="EUA89338.1"/>
    </source>
</evidence>
<reference evidence="3 4" key="1">
    <citation type="submission" date="2014-01" db="EMBL/GenBank/DDBJ databases">
        <authorList>
            <person name="Dobos K."/>
            <person name="Lenaerts A."/>
            <person name="Ordway D."/>
            <person name="DeGroote M.A."/>
            <person name="Parker T."/>
            <person name="Sizemore C."/>
            <person name="Tallon L.J."/>
            <person name="Sadzewicz L.K."/>
            <person name="Sengamalay N."/>
            <person name="Fraser C.M."/>
            <person name="Hine E."/>
            <person name="Shefchek K.A."/>
            <person name="Das S.P."/>
            <person name="Tettelin H."/>
        </authorList>
    </citation>
    <scope>NUCLEOTIDE SEQUENCE [LARGE SCALE GENOMIC DNA]</scope>
    <source>
        <strain evidence="3 4">Harvey</strain>
    </source>
</reference>
<proteinExistence type="inferred from homology"/>
<comment type="caution">
    <text evidence="3">The sequence shown here is derived from an EMBL/GenBank/DDBJ whole genome shotgun (WGS) entry which is preliminary data.</text>
</comment>
<sequence>MAGVAGWDLWQRRHAILRNFPIIGHLRFLLEAVGPELRQYIVTDNNEERPFSRDQRRWVYTSSKLTNRYFGFGTDNDLERAHNYPIIKHAAFPVSAPDGEPAHPDPAVALPAAKVLGGARGRAKAFRPSSLVNISGMSYGALGGAAISALNQGAGIAGALHTTGEGAVSPYHLNGGDLVWQIGTGYFGCRNDDGTFSLSRLIDRVAATTSIRAIEIKLSQGAKPGWAACCPAPKSPRISLPSGGFRSEWTARAPPDTPRSLTSTGCSSWWRPSPMRRVFPSASSPPSAKGCFGPSLPRGWHAPVAVSIS</sequence>
<keyword evidence="4" id="KW-1185">Reference proteome</keyword>
<evidence type="ECO:0000256" key="1">
    <source>
        <dbReference type="ARBA" id="ARBA00009716"/>
    </source>
</evidence>
<dbReference type="InterPro" id="IPR013785">
    <property type="entry name" value="Aldolase_TIM"/>
</dbReference>
<dbReference type="Proteomes" id="UP000020681">
    <property type="component" value="Unassembled WGS sequence"/>
</dbReference>
<dbReference type="SUPFAM" id="SSF51395">
    <property type="entry name" value="FMN-linked oxidoreductases"/>
    <property type="match status" value="1"/>
</dbReference>
<dbReference type="Pfam" id="PF01645">
    <property type="entry name" value="Glu_synthase"/>
    <property type="match status" value="1"/>
</dbReference>
<organism evidence="3 4">
    <name type="scientific">Mycobacterium ulcerans str. Harvey</name>
    <dbReference type="NCBI Taxonomy" id="1299332"/>
    <lineage>
        <taxon>Bacteria</taxon>
        <taxon>Bacillati</taxon>
        <taxon>Actinomycetota</taxon>
        <taxon>Actinomycetes</taxon>
        <taxon>Mycobacteriales</taxon>
        <taxon>Mycobacteriaceae</taxon>
        <taxon>Mycobacterium</taxon>
        <taxon>Mycobacterium ulcerans group</taxon>
    </lineage>
</organism>
<protein>
    <submittedName>
        <fullName evidence="3">Conserved region in glutamate synthase family protein</fullName>
    </submittedName>
</protein>
<name>A0ABN0QXF5_MYCUL</name>
<dbReference type="EMBL" id="JAOL01000122">
    <property type="protein sequence ID" value="EUA89338.1"/>
    <property type="molecule type" value="Genomic_DNA"/>
</dbReference>
<dbReference type="PANTHER" id="PTHR43819">
    <property type="entry name" value="ARCHAEAL-TYPE GLUTAMATE SYNTHASE [NADPH]"/>
    <property type="match status" value="1"/>
</dbReference>
<dbReference type="PANTHER" id="PTHR43819:SF1">
    <property type="entry name" value="ARCHAEAL-TYPE GLUTAMATE SYNTHASE [NADPH]"/>
    <property type="match status" value="1"/>
</dbReference>
<evidence type="ECO:0000313" key="4">
    <source>
        <dbReference type="Proteomes" id="UP000020681"/>
    </source>
</evidence>
<comment type="similarity">
    <text evidence="1">Belongs to the glutamate synthase family.</text>
</comment>
<evidence type="ECO:0000259" key="2">
    <source>
        <dbReference type="Pfam" id="PF01645"/>
    </source>
</evidence>
<feature type="domain" description="Glutamate synthase" evidence="2">
    <location>
        <begin position="129"/>
        <end position="234"/>
    </location>
</feature>